<evidence type="ECO:0000313" key="3">
    <source>
        <dbReference type="Proteomes" id="UP000034071"/>
    </source>
</evidence>
<evidence type="ECO:0000256" key="1">
    <source>
        <dbReference type="SAM" id="Phobius"/>
    </source>
</evidence>
<dbReference type="OrthoDB" id="9759996at2"/>
<dbReference type="STRING" id="914150.TQ33_2107"/>
<keyword evidence="3" id="KW-1185">Reference proteome</keyword>
<gene>
    <name evidence="2" type="ORF">TQ33_2107</name>
</gene>
<protein>
    <submittedName>
        <fullName evidence="2">Uncharacterized protein</fullName>
    </submittedName>
</protein>
<feature type="transmembrane region" description="Helical" evidence="1">
    <location>
        <begin position="18"/>
        <end position="37"/>
    </location>
</feature>
<dbReference type="Pfam" id="PF11739">
    <property type="entry name" value="YdbH-like"/>
    <property type="match status" value="2"/>
</dbReference>
<name>A0A0F6RDK7_9GAMM</name>
<sequence length="883" mass="97828">MQQETTQKRSWLKISIKTLLWTSVVLALAFGVAYWTAPSWVPAQAQKFLPATIKLDDLDFKRPGLTSTHIDRLSLTVGTEPQYTLIFHDVDLGYSLWQRKLTSISAQKALVKWPETTPKPNKKEALQQIPLPQLPVSTITIEELTVEGLTLQDIIAKNIQLSDRDKTLSINTQVAFLDKTFAITAQANRHKQQLSTIKATIQQAENSLIVEATPYNSNHWQLVTNGTVGLEDLYPESGIEPVKFSLGGTVTVAEAFELTLEPESHVTTQINAKQLGLLPALQDFLQQNHISSNIESFEPTYDLSISPSDTTHIMYRSDNNHVTVPNGQLNVKATNPAIKTEATISALNLSLDQPLSANMQQLLALVTLDVDSLSAKLNSPEHQASSNNIKLTAQASLALANSALTIKSTKAQLKLSPVSYQGNNSTASITKNSWDIVGDSFISFKQGVHPTHKWKLSANETFNSTLSLEKEQFSANDITAQFNFIQNDQTPNGVLSGNYQASKASLSQQPLHLNTLKGTLQFALKKTPKGKLTFANARYNNQQIGVSNISGELDWHKNTRYFVAQGHLQHQNSKVPFTYEFNLETSRHNLKVKQSSLPVSTITGWVNILKNYPQLSFNSGQLEIDSLDGDPIGLLFDGKLKLDNFNLNYDEFYVRNWTIEDSLTPSSKLGGTLKSHIESIELATDIAITNVSFLMPHTINSLVITNLKGNLLKGSLEIPQLTVNESGIPPFTAYLKAVDINALLSALNSEKLTLTGRFDFTLPLTISKKGQQITHGTFKALTEGVIKLKSDKGKEANIAFQALENFHYQEFSGSINYDAKGDYTIELNVLGSNPNLYNGFPIKLDLTLRGHLPEMLYSMIISGDMMKPILDDLEQRKVLNIQQ</sequence>
<accession>A0A0F6RDK7</accession>
<organism evidence="2 3">
    <name type="scientific">Kangiella geojedonensis</name>
    <dbReference type="NCBI Taxonomy" id="914150"/>
    <lineage>
        <taxon>Bacteria</taxon>
        <taxon>Pseudomonadati</taxon>
        <taxon>Pseudomonadota</taxon>
        <taxon>Gammaproteobacteria</taxon>
        <taxon>Kangiellales</taxon>
        <taxon>Kangiellaceae</taxon>
        <taxon>Kangiella</taxon>
    </lineage>
</organism>
<dbReference type="InterPro" id="IPR021730">
    <property type="entry name" value="YdbH"/>
</dbReference>
<keyword evidence="1" id="KW-1133">Transmembrane helix</keyword>
<dbReference type="AlphaFoldDB" id="A0A0F6RDK7"/>
<dbReference type="KEGG" id="kge:TQ33_2107"/>
<dbReference type="RefSeq" id="WP_046562026.1">
    <property type="nucleotide sequence ID" value="NZ_CP010975.1"/>
</dbReference>
<dbReference type="EMBL" id="CP010975">
    <property type="protein sequence ID" value="AKE53036.1"/>
    <property type="molecule type" value="Genomic_DNA"/>
</dbReference>
<keyword evidence="1" id="KW-0472">Membrane</keyword>
<evidence type="ECO:0000313" key="2">
    <source>
        <dbReference type="EMBL" id="AKE53036.1"/>
    </source>
</evidence>
<keyword evidence="1" id="KW-0812">Transmembrane</keyword>
<dbReference type="HOGENOM" id="CLU_326193_0_0_6"/>
<proteinExistence type="predicted"/>
<dbReference type="Proteomes" id="UP000034071">
    <property type="component" value="Chromosome"/>
</dbReference>
<reference evidence="2 3" key="1">
    <citation type="submission" date="2015-02" db="EMBL/GenBank/DDBJ databases">
        <title>Complete genome sequence of Kangiella geojedonensis strain YCS-5T.</title>
        <authorList>
            <person name="Kim K.M."/>
        </authorList>
    </citation>
    <scope>NUCLEOTIDE SEQUENCE [LARGE SCALE GENOMIC DNA]</scope>
    <source>
        <strain evidence="2 3">YCS-5</strain>
    </source>
</reference>